<evidence type="ECO:0008006" key="4">
    <source>
        <dbReference type="Google" id="ProtNLM"/>
    </source>
</evidence>
<gene>
    <name evidence="2" type="ORF">PMA3_25795</name>
</gene>
<keyword evidence="1" id="KW-0732">Signal</keyword>
<dbReference type="Proteomes" id="UP000078354">
    <property type="component" value="Chromosome"/>
</dbReference>
<feature type="signal peptide" evidence="1">
    <location>
        <begin position="1"/>
        <end position="19"/>
    </location>
</feature>
<evidence type="ECO:0000313" key="3">
    <source>
        <dbReference type="Proteomes" id="UP000078354"/>
    </source>
</evidence>
<dbReference type="STRING" id="1853130.PMA3_25795"/>
<dbReference type="PROSITE" id="PS51257">
    <property type="entry name" value="PROKAR_LIPOPROTEIN"/>
    <property type="match status" value="1"/>
</dbReference>
<sequence length="83" mass="8587">MKFAISAGLLLTLSGCVTMSGEYQVSGQDASGAPLKMGTVTTQGRGIYTVRNALCQASPGATVIIRDNATGKELSGESPYQCR</sequence>
<evidence type="ECO:0000256" key="1">
    <source>
        <dbReference type="SAM" id="SignalP"/>
    </source>
</evidence>
<dbReference type="EMBL" id="CP014870">
    <property type="protein sequence ID" value="ANJ58398.1"/>
    <property type="molecule type" value="Genomic_DNA"/>
</dbReference>
<reference evidence="2 3" key="1">
    <citation type="journal article" date="2018" name="Syst. Appl. Microbiol.">
        <title>Pseudomonas silesiensis sp. nov. strain A3T isolated from a biological pesticide sewage treatment plant and analysis of the complete genome sequence.</title>
        <authorList>
            <person name="Kaminski M.A."/>
            <person name="Furmanczyk E.M."/>
            <person name="Sobczak A."/>
            <person name="Dziembowski A."/>
            <person name="Lipinski L."/>
        </authorList>
    </citation>
    <scope>NUCLEOTIDE SEQUENCE [LARGE SCALE GENOMIC DNA]</scope>
    <source>
        <strain evidence="2 3">A3</strain>
    </source>
</reference>
<dbReference type="AlphaFoldDB" id="A0A191Z081"/>
<accession>A0A191Z081</accession>
<dbReference type="KEGG" id="psil:PMA3_25795"/>
<dbReference type="OrthoDB" id="8612762at2"/>
<protein>
    <recommendedName>
        <fullName evidence="4">Lipoprotein</fullName>
    </recommendedName>
</protein>
<name>A0A191Z081_9PSED</name>
<keyword evidence="3" id="KW-1185">Reference proteome</keyword>
<proteinExistence type="predicted"/>
<dbReference type="RefSeq" id="WP_064679836.1">
    <property type="nucleotide sequence ID" value="NZ_CP014870.1"/>
</dbReference>
<organism evidence="2 3">
    <name type="scientific">Pseudomonas silesiensis</name>
    <dbReference type="NCBI Taxonomy" id="1853130"/>
    <lineage>
        <taxon>Bacteria</taxon>
        <taxon>Pseudomonadati</taxon>
        <taxon>Pseudomonadota</taxon>
        <taxon>Gammaproteobacteria</taxon>
        <taxon>Pseudomonadales</taxon>
        <taxon>Pseudomonadaceae</taxon>
        <taxon>Pseudomonas</taxon>
    </lineage>
</organism>
<feature type="chain" id="PRO_5008250187" description="Lipoprotein" evidence="1">
    <location>
        <begin position="20"/>
        <end position="83"/>
    </location>
</feature>
<evidence type="ECO:0000313" key="2">
    <source>
        <dbReference type="EMBL" id="ANJ58398.1"/>
    </source>
</evidence>